<evidence type="ECO:0000313" key="2">
    <source>
        <dbReference type="Proteomes" id="UP000186607"/>
    </source>
</evidence>
<protein>
    <submittedName>
        <fullName evidence="1">Uncharacterized protein</fullName>
    </submittedName>
</protein>
<name>A0A1U7NXY6_9DEIO</name>
<keyword evidence="2" id="KW-1185">Reference proteome</keyword>
<dbReference type="STRING" id="249408.BOO71_0008170"/>
<sequence>MFILFEHTFTRRASWKAEQVGKVNGCSQFRTSSARGYE</sequence>
<organism evidence="1 2">
    <name type="scientific">Deinococcus marmoris</name>
    <dbReference type="NCBI Taxonomy" id="249408"/>
    <lineage>
        <taxon>Bacteria</taxon>
        <taxon>Thermotogati</taxon>
        <taxon>Deinococcota</taxon>
        <taxon>Deinococci</taxon>
        <taxon>Deinococcales</taxon>
        <taxon>Deinococcaceae</taxon>
        <taxon>Deinococcus</taxon>
    </lineage>
</organism>
<dbReference type="Proteomes" id="UP000186607">
    <property type="component" value="Unassembled WGS sequence"/>
</dbReference>
<dbReference type="AlphaFoldDB" id="A0A1U7NXY6"/>
<evidence type="ECO:0000313" key="1">
    <source>
        <dbReference type="EMBL" id="OLV17776.1"/>
    </source>
</evidence>
<comment type="caution">
    <text evidence="1">The sequence shown here is derived from an EMBL/GenBank/DDBJ whole genome shotgun (WGS) entry which is preliminary data.</text>
</comment>
<reference evidence="1 2" key="1">
    <citation type="submission" date="2017-01" db="EMBL/GenBank/DDBJ databases">
        <title>Genome Analysis of Deinococcus marmoris KOPRI26562.</title>
        <authorList>
            <person name="Kim J.H."/>
            <person name="Oh H.-M."/>
        </authorList>
    </citation>
    <scope>NUCLEOTIDE SEQUENCE [LARGE SCALE GENOMIC DNA]</scope>
    <source>
        <strain evidence="1 2">KOPRI26562</strain>
    </source>
</reference>
<proteinExistence type="predicted"/>
<gene>
    <name evidence="1" type="ORF">BOO71_0008170</name>
</gene>
<dbReference type="EMBL" id="MSTI01000091">
    <property type="protein sequence ID" value="OLV17776.1"/>
    <property type="molecule type" value="Genomic_DNA"/>
</dbReference>
<accession>A0A1U7NXY6</accession>